<dbReference type="AlphaFoldDB" id="A0A9W6J418"/>
<protein>
    <submittedName>
        <fullName evidence="2">Uncharacterized protein</fullName>
    </submittedName>
</protein>
<dbReference type="Proteomes" id="UP001143372">
    <property type="component" value="Unassembled WGS sequence"/>
</dbReference>
<proteinExistence type="predicted"/>
<evidence type="ECO:0000313" key="2">
    <source>
        <dbReference type="EMBL" id="GLK69396.1"/>
    </source>
</evidence>
<comment type="caution">
    <text evidence="2">The sequence shown here is derived from an EMBL/GenBank/DDBJ whole genome shotgun (WGS) entry which is preliminary data.</text>
</comment>
<feature type="region of interest" description="Disordered" evidence="1">
    <location>
        <begin position="39"/>
        <end position="83"/>
    </location>
</feature>
<reference evidence="2" key="1">
    <citation type="journal article" date="2014" name="Int. J. Syst. Evol. Microbiol.">
        <title>Complete genome sequence of Corynebacterium casei LMG S-19264T (=DSM 44701T), isolated from a smear-ripened cheese.</title>
        <authorList>
            <consortium name="US DOE Joint Genome Institute (JGI-PGF)"/>
            <person name="Walter F."/>
            <person name="Albersmeier A."/>
            <person name="Kalinowski J."/>
            <person name="Ruckert C."/>
        </authorList>
    </citation>
    <scope>NUCLEOTIDE SEQUENCE</scope>
    <source>
        <strain evidence="2">VKM B-2347</strain>
    </source>
</reference>
<gene>
    <name evidence="2" type="ORF">GCM10008179_30340</name>
</gene>
<evidence type="ECO:0000256" key="1">
    <source>
        <dbReference type="SAM" id="MobiDB-lite"/>
    </source>
</evidence>
<name>A0A9W6J418_9HYPH</name>
<sequence>MPWMAWSSGVVTTPVSADETPTSAGTVVLRAVRCTSTSLPNEEHADKTAAAARRAATRKPRVAAAPPPIRPMVPARSKLSKAL</sequence>
<reference evidence="2" key="2">
    <citation type="submission" date="2023-01" db="EMBL/GenBank/DDBJ databases">
        <authorList>
            <person name="Sun Q."/>
            <person name="Evtushenko L."/>
        </authorList>
    </citation>
    <scope>NUCLEOTIDE SEQUENCE</scope>
    <source>
        <strain evidence="2">VKM B-2347</strain>
    </source>
</reference>
<dbReference type="EMBL" id="BSFI01000021">
    <property type="protein sequence ID" value="GLK69396.1"/>
    <property type="molecule type" value="Genomic_DNA"/>
</dbReference>
<evidence type="ECO:0000313" key="3">
    <source>
        <dbReference type="Proteomes" id="UP001143372"/>
    </source>
</evidence>
<keyword evidence="3" id="KW-1185">Reference proteome</keyword>
<organism evidence="2 3">
    <name type="scientific">Hansschlegelia plantiphila</name>
    <dbReference type="NCBI Taxonomy" id="374655"/>
    <lineage>
        <taxon>Bacteria</taxon>
        <taxon>Pseudomonadati</taxon>
        <taxon>Pseudomonadota</taxon>
        <taxon>Alphaproteobacteria</taxon>
        <taxon>Hyphomicrobiales</taxon>
        <taxon>Methylopilaceae</taxon>
        <taxon>Hansschlegelia</taxon>
    </lineage>
</organism>
<accession>A0A9W6J418</accession>